<dbReference type="InterPro" id="IPR002372">
    <property type="entry name" value="PQQ_rpt_dom"/>
</dbReference>
<name>A0ABD3F0N2_9STRA</name>
<dbReference type="SUPFAM" id="SSF50998">
    <property type="entry name" value="Quinoprotein alcohol dehydrogenase-like"/>
    <property type="match status" value="1"/>
</dbReference>
<dbReference type="InterPro" id="IPR011047">
    <property type="entry name" value="Quinoprotein_ADH-like_sf"/>
</dbReference>
<dbReference type="InterPro" id="IPR045851">
    <property type="entry name" value="AMP-bd_C_sf"/>
</dbReference>
<evidence type="ECO:0000259" key="1">
    <source>
        <dbReference type="Pfam" id="PF00501"/>
    </source>
</evidence>
<gene>
    <name evidence="3" type="ORF">V7S43_016028</name>
</gene>
<dbReference type="InterPro" id="IPR000873">
    <property type="entry name" value="AMP-dep_synth/lig_dom"/>
</dbReference>
<dbReference type="Pfam" id="PF00501">
    <property type="entry name" value="AMP-binding"/>
    <property type="match status" value="1"/>
</dbReference>
<evidence type="ECO:0008006" key="5">
    <source>
        <dbReference type="Google" id="ProtNLM"/>
    </source>
</evidence>
<evidence type="ECO:0000313" key="4">
    <source>
        <dbReference type="Proteomes" id="UP001632037"/>
    </source>
</evidence>
<evidence type="ECO:0000313" key="3">
    <source>
        <dbReference type="EMBL" id="KAL3658885.1"/>
    </source>
</evidence>
<dbReference type="InterPro" id="IPR018391">
    <property type="entry name" value="PQQ_b-propeller_rpt"/>
</dbReference>
<dbReference type="Gene3D" id="3.30.300.30">
    <property type="match status" value="1"/>
</dbReference>
<dbReference type="Proteomes" id="UP001632037">
    <property type="component" value="Unassembled WGS sequence"/>
</dbReference>
<dbReference type="AlphaFoldDB" id="A0ABD3F0N2"/>
<dbReference type="Gene3D" id="3.40.50.12780">
    <property type="entry name" value="N-terminal domain of ligase-like"/>
    <property type="match status" value="1"/>
</dbReference>
<dbReference type="Pfam" id="PF13570">
    <property type="entry name" value="Beta-prop_ACSF4"/>
    <property type="match status" value="1"/>
</dbReference>
<proteinExistence type="predicted"/>
<dbReference type="InterPro" id="IPR042099">
    <property type="entry name" value="ANL_N_sf"/>
</dbReference>
<dbReference type="InterPro" id="IPR015943">
    <property type="entry name" value="WD40/YVTN_repeat-like_dom_sf"/>
</dbReference>
<dbReference type="PANTHER" id="PTHR44394:SF1">
    <property type="entry name" value="BETA-ALANINE-ACTIVATING ENZYME"/>
    <property type="match status" value="1"/>
</dbReference>
<dbReference type="EMBL" id="JBIMZQ010000050">
    <property type="protein sequence ID" value="KAL3658885.1"/>
    <property type="molecule type" value="Genomic_DNA"/>
</dbReference>
<dbReference type="InterPro" id="IPR052091">
    <property type="entry name" value="Beta-ala_Activ/Resist"/>
</dbReference>
<accession>A0ABD3F0N2</accession>
<dbReference type="SUPFAM" id="SSF56801">
    <property type="entry name" value="Acetyl-CoA synthetase-like"/>
    <property type="match status" value="1"/>
</dbReference>
<comment type="caution">
    <text evidence="3">The sequence shown here is derived from an EMBL/GenBank/DDBJ whole genome shotgun (WGS) entry which is preliminary data.</text>
</comment>
<reference evidence="3 4" key="1">
    <citation type="submission" date="2024-09" db="EMBL/GenBank/DDBJ databases">
        <title>Genome sequencing and assembly of Phytophthora oleae, isolate VK10A, causative agent of rot of olive drupes.</title>
        <authorList>
            <person name="Conti Taguali S."/>
            <person name="Riolo M."/>
            <person name="La Spada F."/>
            <person name="Cacciola S.O."/>
            <person name="Dionisio G."/>
        </authorList>
    </citation>
    <scope>NUCLEOTIDE SEQUENCE [LARGE SCALE GENOMIC DNA]</scope>
    <source>
        <strain evidence="3 4">VK10A</strain>
    </source>
</reference>
<dbReference type="SMART" id="SM00564">
    <property type="entry name" value="PQQ"/>
    <property type="match status" value="5"/>
</dbReference>
<dbReference type="Gene3D" id="2.130.10.10">
    <property type="entry name" value="YVTN repeat-like/Quinoprotein amine dehydrogenase"/>
    <property type="match status" value="2"/>
</dbReference>
<organism evidence="3 4">
    <name type="scientific">Phytophthora oleae</name>
    <dbReference type="NCBI Taxonomy" id="2107226"/>
    <lineage>
        <taxon>Eukaryota</taxon>
        <taxon>Sar</taxon>
        <taxon>Stramenopiles</taxon>
        <taxon>Oomycota</taxon>
        <taxon>Peronosporomycetes</taxon>
        <taxon>Peronosporales</taxon>
        <taxon>Peronosporaceae</taxon>
        <taxon>Phytophthora</taxon>
    </lineage>
</organism>
<keyword evidence="4" id="KW-1185">Reference proteome</keyword>
<feature type="domain" description="Pyrrolo-quinoline quinone repeat" evidence="2">
    <location>
        <begin position="783"/>
        <end position="1144"/>
    </location>
</feature>
<sequence>MALCQCLEKFWDERRENEDLAFVQRGFTVKETEEVTCRQVYDWIQALRDALAVQDGDWEAVGINLTPFSIEETASMLLVAQQKRWIYVPIDVELPVARQLESLGNAGIRSLVTSVNSPLANVCMKRIKRVEVKTMELKASPFRPVQVITFIDGGESELERTCLRLEAVKKREELVAPLYVLFTSGTTEKPRGALGTRIGAWTRLNWMWKTYPFAVDTKGLTSERVVRATKLSFVDSVWEILGAFLKKVPLVHVQLPKNESDSDSYWMKSVVLEDSARFLDIVHREKVTRFTAVPSVLELLLLQTTATGRQSAFSGLRYVLSSGEMLPIYVVQEFTTDLPHVTFLNLYGSTEVSGDVTCMEVKEPLSSAQIVEWEHTGIPISNLDQHGVVGAETSLLLLSDAAPKVIWPRKDVNQAEKEVIRGVLYVSGPLVTLGYVANDRKDMFKTSDELGSDQNAMQFRMWLCTGDICTVVHGCLYFCGRKDNAVKIRGQLVYLEAVERAVAAALKETVEDQQLNSSQVLAFTETKGAFQQQCIVVCIISGDVSPSVTRYSNTRMLNAWIAEHYGTSHIPHEMLRVDTTVVPRFINGKIDRRGLKQFLIDYDANTSVSLKCSSIDGEASSSTEKLVAQLLKKILDLPLSCSIHSQTFNEVGGNSLLVTLFLHELRQVFGTLPLTNQELLGMTIEEVILVLESLPKRHSREDPTKVPTELPNVVFEGNNELKRRRKTHLAPPVSVKQGSLAFLSRYNQSSDVNGFHLPTCYTSPTSSGSSFSLGLRSVWNVDLDKCIDASPLVVQRRDHEGRVCSTWAVVGSHSAQLVCIDVQTGREVWRVTLDDRIEACAALSVKHQLVYVGTYAGTFFALNLQSGEVSWRFQAQGTIKTSALVLDTHGLVVVGAYDNKLYGLDVATGHKQWTVDLQGSIFSTPLYCAWSKQLLAASTNGNVVAFVSASNGVEFTGIQEQWRLQLPAPVFAGLNADPLSNILLVGCADGNLYGVKLSSGEIQWQIPTEKPIFSSPCVYGTGSVVFGSHDGKLRKVDTCTGELQWATNLNGAVFASPTVVRLVAEPLNGGDSKLVCCVTTTSGWLCFCDEKTGVIVYQTGDSSGKTMDSIKNNGNLGPLFGSPVLIDNWCLLGTRTNHFYGLKLTS</sequence>
<evidence type="ECO:0000259" key="2">
    <source>
        <dbReference type="Pfam" id="PF13570"/>
    </source>
</evidence>
<feature type="domain" description="AMP-dependent synthetase/ligase" evidence="1">
    <location>
        <begin position="18"/>
        <end position="435"/>
    </location>
</feature>
<protein>
    <recommendedName>
        <fullName evidence="5">Carrier domain-containing protein</fullName>
    </recommendedName>
</protein>
<dbReference type="PANTHER" id="PTHR44394">
    <property type="entry name" value="BETA-ALANINE-ACTIVATING ENZYME"/>
    <property type="match status" value="1"/>
</dbReference>